<evidence type="ECO:0000256" key="1">
    <source>
        <dbReference type="ARBA" id="ARBA00007265"/>
    </source>
</evidence>
<protein>
    <submittedName>
        <fullName evidence="9">tRNA nucleotidyltransferase</fullName>
    </submittedName>
</protein>
<evidence type="ECO:0000256" key="4">
    <source>
        <dbReference type="ARBA" id="ARBA00022884"/>
    </source>
</evidence>
<dbReference type="Gene3D" id="3.30.460.10">
    <property type="entry name" value="Beta Polymerase, domain 2"/>
    <property type="match status" value="1"/>
</dbReference>
<dbReference type="FunFam" id="3.30.460.10:FF:000019">
    <property type="entry name" value="tRNA nucleotidyltransferase cca2"/>
    <property type="match status" value="1"/>
</dbReference>
<dbReference type="InterPro" id="IPR032828">
    <property type="entry name" value="PolyA_RNA-bd"/>
</dbReference>
<feature type="compositionally biased region" description="Low complexity" evidence="6">
    <location>
        <begin position="41"/>
        <end position="61"/>
    </location>
</feature>
<dbReference type="Pfam" id="PF12627">
    <property type="entry name" value="PolyA_pol_RNAbd"/>
    <property type="match status" value="1"/>
</dbReference>
<dbReference type="InParanoid" id="D3BMI6"/>
<dbReference type="SUPFAM" id="SSF81301">
    <property type="entry name" value="Nucleotidyltransferase"/>
    <property type="match status" value="1"/>
</dbReference>
<evidence type="ECO:0000256" key="3">
    <source>
        <dbReference type="ARBA" id="ARBA00022741"/>
    </source>
</evidence>
<proteinExistence type="inferred from homology"/>
<keyword evidence="3" id="KW-0547">Nucleotide-binding</keyword>
<dbReference type="GO" id="GO:0005739">
    <property type="term" value="C:mitochondrion"/>
    <property type="evidence" value="ECO:0007669"/>
    <property type="project" value="UniProtKB-ARBA"/>
</dbReference>
<dbReference type="CDD" id="cd05398">
    <property type="entry name" value="NT_ClassII-CCAase"/>
    <property type="match status" value="1"/>
</dbReference>
<dbReference type="Pfam" id="PF01743">
    <property type="entry name" value="PolyA_pol"/>
    <property type="match status" value="1"/>
</dbReference>
<dbReference type="GO" id="GO:0052929">
    <property type="term" value="F:ATP:3'-cytidine-cytidine-tRNA adenylyltransferase activity"/>
    <property type="evidence" value="ECO:0007669"/>
    <property type="project" value="TreeGrafter"/>
</dbReference>
<dbReference type="GeneID" id="31367873"/>
<evidence type="ECO:0000259" key="7">
    <source>
        <dbReference type="Pfam" id="PF01743"/>
    </source>
</evidence>
<dbReference type="FunCoup" id="D3BMI6">
    <property type="interactions" value="629"/>
</dbReference>
<gene>
    <name evidence="9" type="ORF">PPL_12406</name>
</gene>
<dbReference type="Gene3D" id="1.10.3090.10">
    <property type="entry name" value="cca-adding enzyme, domain 2"/>
    <property type="match status" value="1"/>
</dbReference>
<accession>D3BMI6</accession>
<feature type="domain" description="Poly A polymerase head" evidence="7">
    <location>
        <begin position="109"/>
        <end position="247"/>
    </location>
</feature>
<evidence type="ECO:0000313" key="10">
    <source>
        <dbReference type="Proteomes" id="UP000001396"/>
    </source>
</evidence>
<dbReference type="SUPFAM" id="SSF81891">
    <property type="entry name" value="Poly A polymerase C-terminal region-like"/>
    <property type="match status" value="1"/>
</dbReference>
<feature type="domain" description="tRNA nucleotidyltransferase/poly(A) polymerase RNA and SrmB- binding" evidence="8">
    <location>
        <begin position="296"/>
        <end position="336"/>
    </location>
</feature>
<dbReference type="RefSeq" id="XP_020429327.1">
    <property type="nucleotide sequence ID" value="XM_020583140.1"/>
</dbReference>
<dbReference type="PANTHER" id="PTHR13734:SF5">
    <property type="entry name" value="CCA TRNA NUCLEOTIDYLTRANSFERASE, MITOCHONDRIAL"/>
    <property type="match status" value="1"/>
</dbReference>
<organism evidence="9 10">
    <name type="scientific">Heterostelium pallidum (strain ATCC 26659 / Pp 5 / PN500)</name>
    <name type="common">Cellular slime mold</name>
    <name type="synonym">Polysphondylium pallidum</name>
    <dbReference type="NCBI Taxonomy" id="670386"/>
    <lineage>
        <taxon>Eukaryota</taxon>
        <taxon>Amoebozoa</taxon>
        <taxon>Evosea</taxon>
        <taxon>Eumycetozoa</taxon>
        <taxon>Dictyostelia</taxon>
        <taxon>Acytosteliales</taxon>
        <taxon>Acytosteliaceae</taxon>
        <taxon>Heterostelium</taxon>
    </lineage>
</organism>
<dbReference type="InterPro" id="IPR043519">
    <property type="entry name" value="NT_sf"/>
</dbReference>
<dbReference type="OMA" id="ASRFNCT"/>
<feature type="region of interest" description="Disordered" evidence="6">
    <location>
        <begin position="30"/>
        <end position="61"/>
    </location>
</feature>
<evidence type="ECO:0000256" key="6">
    <source>
        <dbReference type="SAM" id="MobiDB-lite"/>
    </source>
</evidence>
<keyword evidence="2 5" id="KW-0808">Transferase</keyword>
<keyword evidence="4 5" id="KW-0694">RNA-binding</keyword>
<name>D3BMI6_HETP5</name>
<evidence type="ECO:0000256" key="5">
    <source>
        <dbReference type="RuleBase" id="RU003953"/>
    </source>
</evidence>
<dbReference type="GO" id="GO:0003723">
    <property type="term" value="F:RNA binding"/>
    <property type="evidence" value="ECO:0007669"/>
    <property type="project" value="UniProtKB-KW"/>
</dbReference>
<dbReference type="InterPro" id="IPR002646">
    <property type="entry name" value="PolA_pol_head_dom"/>
</dbReference>
<comment type="similarity">
    <text evidence="1 5">Belongs to the tRNA nucleotidyltransferase/poly(A) polymerase family.</text>
</comment>
<evidence type="ECO:0000256" key="2">
    <source>
        <dbReference type="ARBA" id="ARBA00022679"/>
    </source>
</evidence>
<keyword evidence="10" id="KW-1185">Reference proteome</keyword>
<dbReference type="STRING" id="670386.D3BMI6"/>
<reference evidence="9 10" key="1">
    <citation type="journal article" date="2011" name="Genome Res.">
        <title>Phylogeny-wide analysis of social amoeba genomes highlights ancient origins for complex intercellular communication.</title>
        <authorList>
            <person name="Heidel A.J."/>
            <person name="Lawal H.M."/>
            <person name="Felder M."/>
            <person name="Schilde C."/>
            <person name="Helps N.R."/>
            <person name="Tunggal B."/>
            <person name="Rivero F."/>
            <person name="John U."/>
            <person name="Schleicher M."/>
            <person name="Eichinger L."/>
            <person name="Platzer M."/>
            <person name="Noegel A.A."/>
            <person name="Schaap P."/>
            <person name="Gloeckner G."/>
        </authorList>
    </citation>
    <scope>NUCLEOTIDE SEQUENCE [LARGE SCALE GENOMIC DNA]</scope>
    <source>
        <strain evidence="10">ATCC 26659 / Pp 5 / PN500</strain>
    </source>
</reference>
<dbReference type="EMBL" id="ADBJ01000043">
    <property type="protein sequence ID" value="EFA77198.1"/>
    <property type="molecule type" value="Genomic_DNA"/>
</dbReference>
<dbReference type="PANTHER" id="PTHR13734">
    <property type="entry name" value="TRNA-NUCLEOTIDYLTRANSFERASE"/>
    <property type="match status" value="1"/>
</dbReference>
<comment type="caution">
    <text evidence="9">The sequence shown here is derived from an EMBL/GenBank/DDBJ whole genome shotgun (WGS) entry which is preliminary data.</text>
</comment>
<evidence type="ECO:0000259" key="8">
    <source>
        <dbReference type="Pfam" id="PF12627"/>
    </source>
</evidence>
<dbReference type="GO" id="GO:0001680">
    <property type="term" value="P:tRNA 3'-terminal CCA addition"/>
    <property type="evidence" value="ECO:0007669"/>
    <property type="project" value="TreeGrafter"/>
</dbReference>
<sequence length="595" mass="67881">MSEEDQQHNEKRMKTKHIPITLISSSNKHDNQFFHKKPHQSDATTNNTTSTTITTTTTTSDDNLDENNIVYTAIGESGETVPLNITKVEQQLFQTLLQVVEQTKCGTVLRVAGGWVRDKLRGDHSSDIDIALDNMMGEAFASLVNQYLKDHKQETHRIGVIQSNPAQSKHLETATVRIYDMWIDFVNLRSETYSDHSRIPEITIGTPEQDAYRRDLTINSLFYNINENKIEDFTGNGVDDLKCGIVRTPLPPQTTFLDDPLRVLRSIRFATRLYYAIDHKLVEAASSSTVKDALASKVSHERVGIELDGMLSGPRPDLAIHLINHFGLFDHIFSLPEGVTIKEKNYQYIAAENILNMMRFISWGSTTEELPTRKIRLLSSLLQVFHNYTFTTKKNRTIPAIQYTIVEFLKFSNKDYDDVLNVLECADRFKPEVQKLNDNGSFSRKDVGLIVYKAGPLWRVALANALISELPKYNRSIVYPFQRLENPDGSPVPRSPMHDFHLHSHNPHVHHPPLCEDAKKIVSKYDNFCASVASHNLVGIWNTKKLLDGKQVMELLKKKPGAWLAPVLQEVFEWQLENPNSNEEQCKQWVLNKFS</sequence>
<evidence type="ECO:0000313" key="9">
    <source>
        <dbReference type="EMBL" id="EFA77198.1"/>
    </source>
</evidence>
<dbReference type="AlphaFoldDB" id="D3BMI6"/>
<dbReference type="GO" id="GO:0052927">
    <property type="term" value="F:CC tRNA cytidylyltransferase activity"/>
    <property type="evidence" value="ECO:0007669"/>
    <property type="project" value="TreeGrafter"/>
</dbReference>
<dbReference type="Proteomes" id="UP000001396">
    <property type="component" value="Unassembled WGS sequence"/>
</dbReference>
<dbReference type="GO" id="GO:0000166">
    <property type="term" value="F:nucleotide binding"/>
    <property type="evidence" value="ECO:0007669"/>
    <property type="project" value="UniProtKB-KW"/>
</dbReference>